<dbReference type="GO" id="GO:0006886">
    <property type="term" value="P:intracellular protein transport"/>
    <property type="evidence" value="ECO:0007669"/>
    <property type="project" value="UniProtKB-UniRule"/>
</dbReference>
<comment type="subcellular location">
    <subcellularLocation>
        <location evidence="6">Endomembrane system</location>
        <topology evidence="6">Peripheral membrane protein</topology>
        <orientation evidence="6">Cytoplasmic side</orientation>
    </subcellularLocation>
</comment>
<evidence type="ECO:0000256" key="7">
    <source>
        <dbReference type="PROSITE-ProRule" id="PRU01006"/>
    </source>
</evidence>
<dbReference type="GO" id="GO:0005768">
    <property type="term" value="C:endosome"/>
    <property type="evidence" value="ECO:0007669"/>
    <property type="project" value="TreeGrafter"/>
</dbReference>
<dbReference type="GO" id="GO:0030897">
    <property type="term" value="C:HOPS complex"/>
    <property type="evidence" value="ECO:0007669"/>
    <property type="project" value="TreeGrafter"/>
</dbReference>
<feature type="domain" description="Pep3/Vps18 beta-propeller" evidence="9">
    <location>
        <begin position="56"/>
        <end position="417"/>
    </location>
</feature>
<keyword evidence="2" id="KW-0479">Metal-binding</keyword>
<dbReference type="GO" id="GO:0030674">
    <property type="term" value="F:protein-macromolecule adaptor activity"/>
    <property type="evidence" value="ECO:0007669"/>
    <property type="project" value="TreeGrafter"/>
</dbReference>
<dbReference type="GO" id="GO:0008270">
    <property type="term" value="F:zinc ion binding"/>
    <property type="evidence" value="ECO:0007669"/>
    <property type="project" value="UniProtKB-KW"/>
</dbReference>
<evidence type="ECO:0000256" key="3">
    <source>
        <dbReference type="ARBA" id="ARBA00022771"/>
    </source>
</evidence>
<evidence type="ECO:0000259" key="9">
    <source>
        <dbReference type="Pfam" id="PF05131"/>
    </source>
</evidence>
<reference evidence="11" key="1">
    <citation type="submission" date="2022-07" db="EMBL/GenBank/DDBJ databases">
        <title>Phylogenomic reconstructions and comparative analyses of Kickxellomycotina fungi.</title>
        <authorList>
            <person name="Reynolds N.K."/>
            <person name="Stajich J.E."/>
            <person name="Barry K."/>
            <person name="Grigoriev I.V."/>
            <person name="Crous P."/>
            <person name="Smith M.E."/>
        </authorList>
    </citation>
    <scope>NUCLEOTIDE SEQUENCE</scope>
    <source>
        <strain evidence="11">NBRC 100468</strain>
    </source>
</reference>
<gene>
    <name evidence="11" type="primary">PEP3</name>
    <name evidence="11" type="ORF">H4219_000291</name>
</gene>
<dbReference type="PROSITE" id="PS50236">
    <property type="entry name" value="CHCR"/>
    <property type="match status" value="1"/>
</dbReference>
<evidence type="ECO:0000313" key="12">
    <source>
        <dbReference type="Proteomes" id="UP001150538"/>
    </source>
</evidence>
<dbReference type="PANTHER" id="PTHR23323">
    <property type="entry name" value="VACUOLAR PROTEIN SORTING-ASSOCIATED PROTEIN"/>
    <property type="match status" value="1"/>
</dbReference>
<protein>
    <submittedName>
        <fullName evidence="11">Tethering complex subunit</fullName>
    </submittedName>
</protein>
<evidence type="ECO:0000256" key="2">
    <source>
        <dbReference type="ARBA" id="ARBA00022723"/>
    </source>
</evidence>
<organism evidence="11 12">
    <name type="scientific">Mycoemilia scoparia</name>
    <dbReference type="NCBI Taxonomy" id="417184"/>
    <lineage>
        <taxon>Eukaryota</taxon>
        <taxon>Fungi</taxon>
        <taxon>Fungi incertae sedis</taxon>
        <taxon>Zoopagomycota</taxon>
        <taxon>Kickxellomycotina</taxon>
        <taxon>Kickxellomycetes</taxon>
        <taxon>Kickxellales</taxon>
        <taxon>Kickxellaceae</taxon>
        <taxon>Mycoemilia</taxon>
    </lineage>
</organism>
<keyword evidence="5" id="KW-0472">Membrane</keyword>
<feature type="coiled-coil region" evidence="8">
    <location>
        <begin position="851"/>
        <end position="885"/>
    </location>
</feature>
<dbReference type="InterPro" id="IPR058919">
    <property type="entry name" value="Pep3/Vps18_RING_C"/>
</dbReference>
<evidence type="ECO:0000256" key="5">
    <source>
        <dbReference type="ARBA" id="ARBA00023136"/>
    </source>
</evidence>
<sequence>MSLLDDFVEQNRAKKSSGHAAFDQPQGASLLPNGIDGNVGGGGYTPGVLGTNKAGIFWLDKVDFTISSRMLALQVSSDTLFIVFERGKLLRVNLQKADDIVEIEIPISKGEILDGNLKLYVDPTARHVIISTLRGTNYYHTSGWGKAKILGKLKDTYITAVAWNKSPKAVSGASNSTYPILLGTQSGDILETEFQPSQELFKNDIKYLQKLYELPQPEPVLGLNVEPFPADQRKYHVIMSTKTRLYQFVGFVDVFSGNDKALFKTLFAENSKMPNYQEIPGDESAGTLSVFSKHHEKGSLGASSTAAWLTSMGIYYGELVYGSQKAGDSVIKGAVLLPYPEDETSTPEVPISCVLTEFHIILLYPTRLKAVCVLNNVIIYEESISSPNSEPAQAILVDLIAQTYWVYSSAALFEIGISDEDRDIWRIYLQRNQFDLASKYAHDNEEKDIVLRAQANHCFASKQYKQSADYYAQSTMSFEETVLKFVHIKNNDALQRYLEVKLEALGTKDRMQISLIATWLIEINLAILNTFDAKISSAKNDISSNNDGSQSHILRNLEAEKKVSDDSFREFLSKYRKYTEKTVVYQLIKSHGRDDIMLYYADMLGEYHRIIDYWAKMGEYRKALEVLGKHVTPNYIYEYAIILIQHHPEELVDILMRQPDLEPRKLIPAFVKYEQKAVYNDRRNQAIRYLMFCVQEQKNTDPVVHNYLLTSLAKQGGVDAEHSLLTYLDSQGQSMVCNLDYALRVCRKYNRIQTCVYLYTKLGHHEDAVELALECNDLELAQISADKPKDRDLQRLLWLKIARHAINKEGDLKLARDIACSSKILEIEDILPYFPDFTQIDDFKEDICLALEDYEEEQQKLRIGMEESIQASQAIQSDMQDLRNRFTILAMDEVCQQCDQPLFLSQSSVFPCGHTFHTECLTLQVSMSSNRIQIKRIRELQTAIKELSRQQRKLKLLQAGTKSKHHELEELFAKLKKAREGLHEIVARECILCGEAMIKSVTEVFVDQDHDASEVSSWII</sequence>
<accession>A0A9W8A388</accession>
<proteinExistence type="inferred from homology"/>
<dbReference type="GO" id="GO:0007033">
    <property type="term" value="P:vacuole organization"/>
    <property type="evidence" value="ECO:0007669"/>
    <property type="project" value="TreeGrafter"/>
</dbReference>
<feature type="coiled-coil region" evidence="8">
    <location>
        <begin position="930"/>
        <end position="960"/>
    </location>
</feature>
<dbReference type="EMBL" id="JANBPU010000002">
    <property type="protein sequence ID" value="KAJ1921944.1"/>
    <property type="molecule type" value="Genomic_DNA"/>
</dbReference>
<evidence type="ECO:0000313" key="11">
    <source>
        <dbReference type="EMBL" id="KAJ1921944.1"/>
    </source>
</evidence>
<evidence type="ECO:0000256" key="4">
    <source>
        <dbReference type="ARBA" id="ARBA00022833"/>
    </source>
</evidence>
<dbReference type="GO" id="GO:0048284">
    <property type="term" value="P:organelle fusion"/>
    <property type="evidence" value="ECO:0007669"/>
    <property type="project" value="TreeGrafter"/>
</dbReference>
<dbReference type="InterPro" id="IPR000547">
    <property type="entry name" value="Clathrin_H-chain/VPS_repeat"/>
</dbReference>
<dbReference type="Proteomes" id="UP001150538">
    <property type="component" value="Unassembled WGS sequence"/>
</dbReference>
<feature type="repeat" description="CHCR" evidence="7">
    <location>
        <begin position="658"/>
        <end position="814"/>
    </location>
</feature>
<feature type="domain" description="Pep3/Vps18 RING C-terminal" evidence="10">
    <location>
        <begin position="893"/>
        <end position="957"/>
    </location>
</feature>
<keyword evidence="12" id="KW-1185">Reference proteome</keyword>
<dbReference type="Pfam" id="PF05131">
    <property type="entry name" value="Pep3_Vps18"/>
    <property type="match status" value="1"/>
</dbReference>
<comment type="caution">
    <text evidence="11">The sequence shown here is derived from an EMBL/GenBank/DDBJ whole genome shotgun (WGS) entry which is preliminary data.</text>
</comment>
<dbReference type="Pfam" id="PF26148">
    <property type="entry name" value="VPS18_RING_C"/>
    <property type="match status" value="1"/>
</dbReference>
<dbReference type="InterPro" id="IPR007810">
    <property type="entry name" value="Pep3/Vps18_beta-prop"/>
</dbReference>
<evidence type="ECO:0000256" key="1">
    <source>
        <dbReference type="ARBA" id="ARBA00010454"/>
    </source>
</evidence>
<name>A0A9W8A388_9FUNG</name>
<dbReference type="PANTHER" id="PTHR23323:SF26">
    <property type="entry name" value="VACUOLAR PROTEIN SORTING-ASSOCIATED PROTEIN 18 HOMOLOG"/>
    <property type="match status" value="1"/>
</dbReference>
<comment type="similarity">
    <text evidence="1">Belongs to the VPS18 family.</text>
</comment>
<keyword evidence="8" id="KW-0175">Coiled coil</keyword>
<dbReference type="AlphaFoldDB" id="A0A9W8A388"/>
<dbReference type="GO" id="GO:0006904">
    <property type="term" value="P:vesicle docking involved in exocytosis"/>
    <property type="evidence" value="ECO:0007669"/>
    <property type="project" value="TreeGrafter"/>
</dbReference>
<dbReference type="OrthoDB" id="1845386at2759"/>
<evidence type="ECO:0000256" key="6">
    <source>
        <dbReference type="ARBA" id="ARBA00029433"/>
    </source>
</evidence>
<evidence type="ECO:0000256" key="8">
    <source>
        <dbReference type="SAM" id="Coils"/>
    </source>
</evidence>
<evidence type="ECO:0000259" key="10">
    <source>
        <dbReference type="Pfam" id="PF26148"/>
    </source>
</evidence>
<keyword evidence="3" id="KW-0863">Zinc-finger</keyword>
<dbReference type="GO" id="GO:0007032">
    <property type="term" value="P:endosome organization"/>
    <property type="evidence" value="ECO:0007669"/>
    <property type="project" value="TreeGrafter"/>
</dbReference>
<keyword evidence="4" id="KW-0862">Zinc</keyword>